<evidence type="ECO:0000256" key="1">
    <source>
        <dbReference type="ARBA" id="ARBA00005384"/>
    </source>
</evidence>
<feature type="domain" description="HTH gntR-type" evidence="6">
    <location>
        <begin position="32"/>
        <end position="100"/>
    </location>
</feature>
<dbReference type="Pfam" id="PF00155">
    <property type="entry name" value="Aminotran_1_2"/>
    <property type="match status" value="1"/>
</dbReference>
<name>A0A480ANL5_9BURK</name>
<dbReference type="CDD" id="cd07377">
    <property type="entry name" value="WHTH_GntR"/>
    <property type="match status" value="1"/>
</dbReference>
<dbReference type="PANTHER" id="PTHR46577:SF1">
    <property type="entry name" value="HTH-TYPE TRANSCRIPTIONAL REGULATORY PROTEIN GABR"/>
    <property type="match status" value="1"/>
</dbReference>
<protein>
    <submittedName>
        <fullName evidence="7">GntR family transcriptional regulator</fullName>
    </submittedName>
</protein>
<evidence type="ECO:0000256" key="5">
    <source>
        <dbReference type="ARBA" id="ARBA00023163"/>
    </source>
</evidence>
<proteinExistence type="inferred from homology"/>
<dbReference type="EMBL" id="BJCL01000001">
    <property type="protein sequence ID" value="GCL61652.1"/>
    <property type="molecule type" value="Genomic_DNA"/>
</dbReference>
<evidence type="ECO:0000313" key="8">
    <source>
        <dbReference type="Proteomes" id="UP000301751"/>
    </source>
</evidence>
<evidence type="ECO:0000256" key="2">
    <source>
        <dbReference type="ARBA" id="ARBA00022898"/>
    </source>
</evidence>
<keyword evidence="4" id="KW-0238">DNA-binding</keyword>
<dbReference type="Pfam" id="PF00392">
    <property type="entry name" value="GntR"/>
    <property type="match status" value="1"/>
</dbReference>
<dbReference type="SMART" id="SM00345">
    <property type="entry name" value="HTH_GNTR"/>
    <property type="match status" value="1"/>
</dbReference>
<organism evidence="7 8">
    <name type="scientific">Pseudaquabacterium pictum</name>
    <dbReference type="NCBI Taxonomy" id="2315236"/>
    <lineage>
        <taxon>Bacteria</taxon>
        <taxon>Pseudomonadati</taxon>
        <taxon>Pseudomonadota</taxon>
        <taxon>Betaproteobacteria</taxon>
        <taxon>Burkholderiales</taxon>
        <taxon>Sphaerotilaceae</taxon>
        <taxon>Pseudaquabacterium</taxon>
    </lineage>
</organism>
<reference evidence="8" key="1">
    <citation type="submission" date="2019-03" db="EMBL/GenBank/DDBJ databases">
        <title>Aquabacterium pictum sp.nov., the first bacteriochlorophyll a-containing freshwater bacterium in the genus Aquabacterium of the class Betaproteobacteria.</title>
        <authorList>
            <person name="Hirose S."/>
            <person name="Tank M."/>
            <person name="Hara E."/>
            <person name="Tamaki H."/>
            <person name="Takaichi S."/>
            <person name="Haruta S."/>
            <person name="Hanada S."/>
        </authorList>
    </citation>
    <scope>NUCLEOTIDE SEQUENCE [LARGE SCALE GENOMIC DNA]</scope>
    <source>
        <strain evidence="8">W35</strain>
    </source>
</reference>
<dbReference type="Proteomes" id="UP000301751">
    <property type="component" value="Unassembled WGS sequence"/>
</dbReference>
<dbReference type="InterPro" id="IPR015424">
    <property type="entry name" value="PyrdxlP-dep_Trfase"/>
</dbReference>
<evidence type="ECO:0000256" key="3">
    <source>
        <dbReference type="ARBA" id="ARBA00023015"/>
    </source>
</evidence>
<accession>A0A480ANL5</accession>
<keyword evidence="2" id="KW-0663">Pyridoxal phosphate</keyword>
<dbReference type="InterPro" id="IPR000524">
    <property type="entry name" value="Tscrpt_reg_HTH_GntR"/>
</dbReference>
<evidence type="ECO:0000259" key="6">
    <source>
        <dbReference type="PROSITE" id="PS50949"/>
    </source>
</evidence>
<sequence>MPARLPPPMPLLPITDSLAEWVLRHRADAGGQARGAQLTQALRGAIQQGVLQPTSRLPSTRALADRIGVARNTVVAAYAQLGAEGFVVAGHGSGTFVRPLVQDGVQLPAAVPAAPAAAPPPELSQRGRRYRGDPLHRFWVERPFCPGLFDATLFPQALWNRLMAEGLRHTDAAQLGRGHSGGAPQLRAAIAAHVHATRGVRCTPGQVVLTDGTAQSIALVARLLCDAGDRAWIEDPCYWAAHRALEDLGLVLQPLPLDADGAVVPPAPGGPGAKLAYLTPSHQFPTGVTMSPARRQAWLDHARAHGTVLLEDDYDSEFRYSGAPHPSLQGLDATTGAGNRVIYLGSFSKTMFPGIRLAFAIVPAVLAEVFASAATDYDRDGDQLLQLTMARFMAEGHYAAHVRRLREAFAARREILVQTLLQQVPALVAARPPMRLLGGPRGVHLALSLPAGCDDRAVAADAASRGVTVIPLSSYAVTAPQPGLLLSFAGVPAQQIVARAESLAQVLRGVVPQARTKPGRSST</sequence>
<dbReference type="InterPro" id="IPR051446">
    <property type="entry name" value="HTH_trans_reg/aminotransferase"/>
</dbReference>
<keyword evidence="3" id="KW-0805">Transcription regulation</keyword>
<dbReference type="Gene3D" id="1.10.10.10">
    <property type="entry name" value="Winged helix-like DNA-binding domain superfamily/Winged helix DNA-binding domain"/>
    <property type="match status" value="1"/>
</dbReference>
<dbReference type="Gene3D" id="3.40.640.10">
    <property type="entry name" value="Type I PLP-dependent aspartate aminotransferase-like (Major domain)"/>
    <property type="match status" value="1"/>
</dbReference>
<dbReference type="GO" id="GO:0030170">
    <property type="term" value="F:pyridoxal phosphate binding"/>
    <property type="evidence" value="ECO:0007669"/>
    <property type="project" value="InterPro"/>
</dbReference>
<keyword evidence="8" id="KW-1185">Reference proteome</keyword>
<dbReference type="CDD" id="cd00609">
    <property type="entry name" value="AAT_like"/>
    <property type="match status" value="1"/>
</dbReference>
<evidence type="ECO:0000256" key="4">
    <source>
        <dbReference type="ARBA" id="ARBA00023125"/>
    </source>
</evidence>
<evidence type="ECO:0000313" key="7">
    <source>
        <dbReference type="EMBL" id="GCL61652.1"/>
    </source>
</evidence>
<dbReference type="PROSITE" id="PS50949">
    <property type="entry name" value="HTH_GNTR"/>
    <property type="match status" value="1"/>
</dbReference>
<dbReference type="PRINTS" id="PR00035">
    <property type="entry name" value="HTHGNTR"/>
</dbReference>
<dbReference type="SUPFAM" id="SSF53383">
    <property type="entry name" value="PLP-dependent transferases"/>
    <property type="match status" value="1"/>
</dbReference>
<dbReference type="InterPro" id="IPR036390">
    <property type="entry name" value="WH_DNA-bd_sf"/>
</dbReference>
<dbReference type="InterPro" id="IPR015421">
    <property type="entry name" value="PyrdxlP-dep_Trfase_major"/>
</dbReference>
<dbReference type="InterPro" id="IPR004839">
    <property type="entry name" value="Aminotransferase_I/II_large"/>
</dbReference>
<dbReference type="PANTHER" id="PTHR46577">
    <property type="entry name" value="HTH-TYPE TRANSCRIPTIONAL REGULATORY PROTEIN GABR"/>
    <property type="match status" value="1"/>
</dbReference>
<comment type="similarity">
    <text evidence="1">In the C-terminal section; belongs to the class-I pyridoxal-phosphate-dependent aminotransferase family.</text>
</comment>
<comment type="caution">
    <text evidence="7">The sequence shown here is derived from an EMBL/GenBank/DDBJ whole genome shotgun (WGS) entry which is preliminary data.</text>
</comment>
<gene>
    <name evidence="7" type="ORF">AQPW35_07330</name>
</gene>
<dbReference type="SUPFAM" id="SSF46785">
    <property type="entry name" value="Winged helix' DNA-binding domain"/>
    <property type="match status" value="1"/>
</dbReference>
<dbReference type="AlphaFoldDB" id="A0A480ANL5"/>
<dbReference type="GO" id="GO:0003700">
    <property type="term" value="F:DNA-binding transcription factor activity"/>
    <property type="evidence" value="ECO:0007669"/>
    <property type="project" value="InterPro"/>
</dbReference>
<dbReference type="InterPro" id="IPR036388">
    <property type="entry name" value="WH-like_DNA-bd_sf"/>
</dbReference>
<keyword evidence="5" id="KW-0804">Transcription</keyword>
<dbReference type="GO" id="GO:0003677">
    <property type="term" value="F:DNA binding"/>
    <property type="evidence" value="ECO:0007669"/>
    <property type="project" value="UniProtKB-KW"/>
</dbReference>